<dbReference type="EMBL" id="OZ037948">
    <property type="protein sequence ID" value="CAL1710053.1"/>
    <property type="molecule type" value="Genomic_DNA"/>
</dbReference>
<sequence length="151" mass="17008">MSFHASGSSSQNPRTPPHMFESVLTTDNPNNTSVWPAKVQSRRLLPNEHRPIRTHLASQASWCMHRLTSHTPNVWDSCRAWTLEGTFRAVGRLNTQGHYGVVLSSHPTDGHNVRTSPRDERDCTMAANRFARVDARPRAPRVPFMKALTVS</sequence>
<feature type="compositionally biased region" description="Polar residues" evidence="1">
    <location>
        <begin position="1"/>
        <end position="13"/>
    </location>
</feature>
<name>A0ABP1DSK6_9APHY</name>
<evidence type="ECO:0000313" key="2">
    <source>
        <dbReference type="EMBL" id="CAL1710053.1"/>
    </source>
</evidence>
<gene>
    <name evidence="2" type="ORF">GFSPODELE1_LOCUS7631</name>
</gene>
<evidence type="ECO:0000256" key="1">
    <source>
        <dbReference type="SAM" id="MobiDB-lite"/>
    </source>
</evidence>
<protein>
    <submittedName>
        <fullName evidence="2">Uncharacterized protein</fullName>
    </submittedName>
</protein>
<keyword evidence="3" id="KW-1185">Reference proteome</keyword>
<evidence type="ECO:0000313" key="3">
    <source>
        <dbReference type="Proteomes" id="UP001497453"/>
    </source>
</evidence>
<proteinExistence type="predicted"/>
<feature type="region of interest" description="Disordered" evidence="1">
    <location>
        <begin position="1"/>
        <end position="32"/>
    </location>
</feature>
<feature type="compositionally biased region" description="Polar residues" evidence="1">
    <location>
        <begin position="23"/>
        <end position="32"/>
    </location>
</feature>
<organism evidence="2 3">
    <name type="scientific">Somion occarium</name>
    <dbReference type="NCBI Taxonomy" id="3059160"/>
    <lineage>
        <taxon>Eukaryota</taxon>
        <taxon>Fungi</taxon>
        <taxon>Dikarya</taxon>
        <taxon>Basidiomycota</taxon>
        <taxon>Agaricomycotina</taxon>
        <taxon>Agaricomycetes</taxon>
        <taxon>Polyporales</taxon>
        <taxon>Cerrenaceae</taxon>
        <taxon>Somion</taxon>
    </lineage>
</organism>
<dbReference type="Proteomes" id="UP001497453">
    <property type="component" value="Chromosome 5"/>
</dbReference>
<reference evidence="3" key="1">
    <citation type="submission" date="2024-04" db="EMBL/GenBank/DDBJ databases">
        <authorList>
            <person name="Shaw F."/>
            <person name="Minotto A."/>
        </authorList>
    </citation>
    <scope>NUCLEOTIDE SEQUENCE [LARGE SCALE GENOMIC DNA]</scope>
</reference>
<accession>A0ABP1DSK6</accession>